<evidence type="ECO:0000313" key="4">
    <source>
        <dbReference type="Proteomes" id="UP000637980"/>
    </source>
</evidence>
<organism evidence="3 4">
    <name type="scientific">Pseudovibrio japonicus</name>
    <dbReference type="NCBI Taxonomy" id="366534"/>
    <lineage>
        <taxon>Bacteria</taxon>
        <taxon>Pseudomonadati</taxon>
        <taxon>Pseudomonadota</taxon>
        <taxon>Alphaproteobacteria</taxon>
        <taxon>Hyphomicrobiales</taxon>
        <taxon>Stappiaceae</taxon>
        <taxon>Pseudovibrio</taxon>
    </lineage>
</organism>
<feature type="domain" description="TssC1 C-terminal" evidence="2">
    <location>
        <begin position="354"/>
        <end position="459"/>
    </location>
</feature>
<evidence type="ECO:0000313" key="3">
    <source>
        <dbReference type="EMBL" id="GHB50188.1"/>
    </source>
</evidence>
<dbReference type="InterPro" id="IPR044031">
    <property type="entry name" value="TssC1_N"/>
</dbReference>
<dbReference type="RefSeq" id="WP_189438988.1">
    <property type="nucleotide sequence ID" value="NZ_BMXE01000013.1"/>
</dbReference>
<accession>A0ABQ3ES37</accession>
<dbReference type="InterPro" id="IPR044032">
    <property type="entry name" value="TssC1_C"/>
</dbReference>
<dbReference type="PANTHER" id="PTHR35565:SF3">
    <property type="entry name" value="TYPE VI SECRETION SYSTEM SHEATH PROTEIN TSSC1"/>
    <property type="match status" value="1"/>
</dbReference>
<dbReference type="Proteomes" id="UP000637980">
    <property type="component" value="Unassembled WGS sequence"/>
</dbReference>
<proteinExistence type="predicted"/>
<evidence type="ECO:0000259" key="2">
    <source>
        <dbReference type="Pfam" id="PF18945"/>
    </source>
</evidence>
<keyword evidence="4" id="KW-1185">Reference proteome</keyword>
<evidence type="ECO:0000259" key="1">
    <source>
        <dbReference type="Pfam" id="PF05943"/>
    </source>
</evidence>
<comment type="caution">
    <text evidence="3">The sequence shown here is derived from an EMBL/GenBank/DDBJ whole genome shotgun (WGS) entry which is preliminary data.</text>
</comment>
<dbReference type="Pfam" id="PF05943">
    <property type="entry name" value="VipB"/>
    <property type="match status" value="1"/>
</dbReference>
<name>A0ABQ3ES37_9HYPH</name>
<reference evidence="4" key="1">
    <citation type="journal article" date="2019" name="Int. J. Syst. Evol. Microbiol.">
        <title>The Global Catalogue of Microorganisms (GCM) 10K type strain sequencing project: providing services to taxonomists for standard genome sequencing and annotation.</title>
        <authorList>
            <consortium name="The Broad Institute Genomics Platform"/>
            <consortium name="The Broad Institute Genome Sequencing Center for Infectious Disease"/>
            <person name="Wu L."/>
            <person name="Ma J."/>
        </authorList>
    </citation>
    <scope>NUCLEOTIDE SEQUENCE [LARGE SCALE GENOMIC DNA]</scope>
    <source>
        <strain evidence="4">KCTC 12861</strain>
    </source>
</reference>
<sequence length="467" mass="52447">MGSTNSIHLQSEAVLKNGYFGGGDNSVVSPLPKLSSEAVKSFILRSLLDIQERFIAQLNAIIEAEAFKVLEARWRALQELVWHKGHAYSVKIKVLDLSWDELAEDLHYAGDVRRSALAQILGRRELDTLGGEPYGLLVVDHSLTFDLNADYDEIYTAELLCDLGATSMCPIIMNVAEDLLGESDAQWYTDTKRIKNILQSKEFSSWQRLRESSNARFLGLALPYYQLRGRYEDLDLESGFRFHQRPTDSSGLWGGAATCFAQTAISEFAERAWFGFLKLITNEFGSGAVLAPHAAPAPQGTTSTLRSRVRFTRAVSRFYSEEGFIPLAESTKTNQLYFVGNRSVVDCAGIPQKEVLTQLQSIMIACRLVHYIKIQIRSLIGSTNTIKECETRLNRFLQAYTSTASMYTSELQSRYPLRSARVEVSGDTLFNTRFRCKIFIEPQYQIDHVLGEICLETDLQIPQGVAA</sequence>
<gene>
    <name evidence="3" type="primary">impD</name>
    <name evidence="3" type="ORF">GCM10007094_44330</name>
</gene>
<dbReference type="PANTHER" id="PTHR35565">
    <property type="entry name" value="CYTOPLASMIC PROTEIN-RELATED"/>
    <property type="match status" value="1"/>
</dbReference>
<dbReference type="EMBL" id="BMXE01000013">
    <property type="protein sequence ID" value="GHB50188.1"/>
    <property type="molecule type" value="Genomic_DNA"/>
</dbReference>
<dbReference type="InterPro" id="IPR010269">
    <property type="entry name" value="T6SS_TssC-like"/>
</dbReference>
<feature type="domain" description="TssC1 N-terminal" evidence="1">
    <location>
        <begin position="49"/>
        <end position="344"/>
    </location>
</feature>
<protein>
    <submittedName>
        <fullName evidence="3">Type VI secretion protein</fullName>
    </submittedName>
</protein>
<dbReference type="Pfam" id="PF18945">
    <property type="entry name" value="VipB_2"/>
    <property type="match status" value="1"/>
</dbReference>